<protein>
    <submittedName>
        <fullName evidence="3">Uncharacterized protein</fullName>
    </submittedName>
</protein>
<evidence type="ECO:0000313" key="4">
    <source>
        <dbReference type="Proteomes" id="UP000319143"/>
    </source>
</evidence>
<feature type="compositionally biased region" description="Low complexity" evidence="1">
    <location>
        <begin position="56"/>
        <end position="68"/>
    </location>
</feature>
<gene>
    <name evidence="3" type="ORF">Poly41_10200</name>
</gene>
<feature type="signal peptide" evidence="2">
    <location>
        <begin position="1"/>
        <end position="17"/>
    </location>
</feature>
<evidence type="ECO:0000256" key="2">
    <source>
        <dbReference type="SAM" id="SignalP"/>
    </source>
</evidence>
<sequence length="68" mass="6785" precursor="true">MKTVLTTLTAAGMLVVAAGCQPPAKPDVSTDITVEETTTTSDSNTTMAVETPSSNTTAAAETPAGETP</sequence>
<reference evidence="3 4" key="1">
    <citation type="submission" date="2019-02" db="EMBL/GenBank/DDBJ databases">
        <title>Deep-cultivation of Planctomycetes and their phenomic and genomic characterization uncovers novel biology.</title>
        <authorList>
            <person name="Wiegand S."/>
            <person name="Jogler M."/>
            <person name="Boedeker C."/>
            <person name="Pinto D."/>
            <person name="Vollmers J."/>
            <person name="Rivas-Marin E."/>
            <person name="Kohn T."/>
            <person name="Peeters S.H."/>
            <person name="Heuer A."/>
            <person name="Rast P."/>
            <person name="Oberbeckmann S."/>
            <person name="Bunk B."/>
            <person name="Jeske O."/>
            <person name="Meyerdierks A."/>
            <person name="Storesund J.E."/>
            <person name="Kallscheuer N."/>
            <person name="Luecker S."/>
            <person name="Lage O.M."/>
            <person name="Pohl T."/>
            <person name="Merkel B.J."/>
            <person name="Hornburger P."/>
            <person name="Mueller R.-W."/>
            <person name="Bruemmer F."/>
            <person name="Labrenz M."/>
            <person name="Spormann A.M."/>
            <person name="Op Den Camp H."/>
            <person name="Overmann J."/>
            <person name="Amann R."/>
            <person name="Jetten M.S.M."/>
            <person name="Mascher T."/>
            <person name="Medema M.H."/>
            <person name="Devos D.P."/>
            <person name="Kaster A.-K."/>
            <person name="Ovreas L."/>
            <person name="Rohde M."/>
            <person name="Galperin M.Y."/>
            <person name="Jogler C."/>
        </authorList>
    </citation>
    <scope>NUCLEOTIDE SEQUENCE [LARGE SCALE GENOMIC DNA]</scope>
    <source>
        <strain evidence="3 4">Poly41</strain>
    </source>
</reference>
<feature type="region of interest" description="Disordered" evidence="1">
    <location>
        <begin position="23"/>
        <end position="68"/>
    </location>
</feature>
<keyword evidence="2" id="KW-0732">Signal</keyword>
<dbReference type="EMBL" id="SJPV01000001">
    <property type="protein sequence ID" value="TWU42720.1"/>
    <property type="molecule type" value="Genomic_DNA"/>
</dbReference>
<organism evidence="3 4">
    <name type="scientific">Novipirellula artificiosorum</name>
    <dbReference type="NCBI Taxonomy" id="2528016"/>
    <lineage>
        <taxon>Bacteria</taxon>
        <taxon>Pseudomonadati</taxon>
        <taxon>Planctomycetota</taxon>
        <taxon>Planctomycetia</taxon>
        <taxon>Pirellulales</taxon>
        <taxon>Pirellulaceae</taxon>
        <taxon>Novipirellula</taxon>
    </lineage>
</organism>
<comment type="caution">
    <text evidence="3">The sequence shown here is derived from an EMBL/GenBank/DDBJ whole genome shotgun (WGS) entry which is preliminary data.</text>
</comment>
<evidence type="ECO:0000256" key="1">
    <source>
        <dbReference type="SAM" id="MobiDB-lite"/>
    </source>
</evidence>
<feature type="compositionally biased region" description="Low complexity" evidence="1">
    <location>
        <begin position="27"/>
        <end position="46"/>
    </location>
</feature>
<feature type="chain" id="PRO_5022901623" evidence="2">
    <location>
        <begin position="18"/>
        <end position="68"/>
    </location>
</feature>
<dbReference type="Proteomes" id="UP000319143">
    <property type="component" value="Unassembled WGS sequence"/>
</dbReference>
<name>A0A5C6E1F5_9BACT</name>
<keyword evidence="4" id="KW-1185">Reference proteome</keyword>
<proteinExistence type="predicted"/>
<evidence type="ECO:0000313" key="3">
    <source>
        <dbReference type="EMBL" id="TWU42720.1"/>
    </source>
</evidence>
<dbReference type="PROSITE" id="PS51257">
    <property type="entry name" value="PROKAR_LIPOPROTEIN"/>
    <property type="match status" value="1"/>
</dbReference>
<dbReference type="AlphaFoldDB" id="A0A5C6E1F5"/>
<accession>A0A5C6E1F5</accession>